<evidence type="ECO:0000256" key="4">
    <source>
        <dbReference type="SAM" id="MobiDB-lite"/>
    </source>
</evidence>
<dbReference type="InterPro" id="IPR016897">
    <property type="entry name" value="SKP1"/>
</dbReference>
<protein>
    <recommendedName>
        <fullName evidence="9">SKP1-like protein</fullName>
    </recommendedName>
</protein>
<dbReference type="KEGG" id="obr:102717543"/>
<dbReference type="InterPro" id="IPR001232">
    <property type="entry name" value="SKP1-like"/>
</dbReference>
<dbReference type="InterPro" id="IPR016072">
    <property type="entry name" value="Skp1_comp_dimer"/>
</dbReference>
<dbReference type="STRING" id="4533.J3MN50"/>
<evidence type="ECO:0000256" key="1">
    <source>
        <dbReference type="ARBA" id="ARBA00004906"/>
    </source>
</evidence>
<dbReference type="GeneID" id="102717543"/>
<dbReference type="HOGENOM" id="CLU_059252_6_1_1"/>
<dbReference type="SMART" id="SM00512">
    <property type="entry name" value="Skp1"/>
    <property type="match status" value="1"/>
</dbReference>
<evidence type="ECO:0000256" key="3">
    <source>
        <dbReference type="ARBA" id="ARBA00022786"/>
    </source>
</evidence>
<accession>J3MN50</accession>
<dbReference type="OMA" id="AYNIHND"/>
<dbReference type="GO" id="GO:0006511">
    <property type="term" value="P:ubiquitin-dependent protein catabolic process"/>
    <property type="evidence" value="ECO:0007669"/>
    <property type="project" value="InterPro"/>
</dbReference>
<dbReference type="Gramene" id="OB07G28320.1">
    <property type="protein sequence ID" value="OB07G28320.1"/>
    <property type="gene ID" value="OB07G28320"/>
</dbReference>
<evidence type="ECO:0000259" key="5">
    <source>
        <dbReference type="Pfam" id="PF01466"/>
    </source>
</evidence>
<dbReference type="eggNOG" id="KOG1724">
    <property type="taxonomic scope" value="Eukaryota"/>
</dbReference>
<dbReference type="PANTHER" id="PTHR11165">
    <property type="entry name" value="SKP1"/>
    <property type="match status" value="1"/>
</dbReference>
<dbReference type="Pfam" id="PF03931">
    <property type="entry name" value="Skp1_POZ"/>
    <property type="match status" value="1"/>
</dbReference>
<reference evidence="7" key="1">
    <citation type="journal article" date="2013" name="Nat. Commun.">
        <title>Whole-genome sequencing of Oryza brachyantha reveals mechanisms underlying Oryza genome evolution.</title>
        <authorList>
            <person name="Chen J."/>
            <person name="Huang Q."/>
            <person name="Gao D."/>
            <person name="Wang J."/>
            <person name="Lang Y."/>
            <person name="Liu T."/>
            <person name="Li B."/>
            <person name="Bai Z."/>
            <person name="Luis Goicoechea J."/>
            <person name="Liang C."/>
            <person name="Chen C."/>
            <person name="Zhang W."/>
            <person name="Sun S."/>
            <person name="Liao Y."/>
            <person name="Zhang X."/>
            <person name="Yang L."/>
            <person name="Song C."/>
            <person name="Wang M."/>
            <person name="Shi J."/>
            <person name="Liu G."/>
            <person name="Liu J."/>
            <person name="Zhou H."/>
            <person name="Zhou W."/>
            <person name="Yu Q."/>
            <person name="An N."/>
            <person name="Chen Y."/>
            <person name="Cai Q."/>
            <person name="Wang B."/>
            <person name="Liu B."/>
            <person name="Min J."/>
            <person name="Huang Y."/>
            <person name="Wu H."/>
            <person name="Li Z."/>
            <person name="Zhang Y."/>
            <person name="Yin Y."/>
            <person name="Song W."/>
            <person name="Jiang J."/>
            <person name="Jackson S.A."/>
            <person name="Wing R.A."/>
            <person name="Wang J."/>
            <person name="Chen M."/>
        </authorList>
    </citation>
    <scope>NUCLEOTIDE SEQUENCE [LARGE SCALE GENOMIC DNA]</scope>
    <source>
        <strain evidence="7">cv. IRGC 101232</strain>
    </source>
</reference>
<dbReference type="Gene3D" id="3.30.710.10">
    <property type="entry name" value="Potassium Channel Kv1.1, Chain A"/>
    <property type="match status" value="1"/>
</dbReference>
<dbReference type="InterPro" id="IPR016073">
    <property type="entry name" value="Skp1_comp_POZ"/>
</dbReference>
<name>J3MN50_ORYBR</name>
<proteinExistence type="inferred from homology"/>
<dbReference type="GO" id="GO:0016567">
    <property type="term" value="P:protein ubiquitination"/>
    <property type="evidence" value="ECO:0007669"/>
    <property type="project" value="UniProtKB-UniPathway"/>
</dbReference>
<comment type="pathway">
    <text evidence="1">Protein modification; protein ubiquitination.</text>
</comment>
<organism evidence="7">
    <name type="scientific">Oryza brachyantha</name>
    <name type="common">malo sina</name>
    <dbReference type="NCBI Taxonomy" id="4533"/>
    <lineage>
        <taxon>Eukaryota</taxon>
        <taxon>Viridiplantae</taxon>
        <taxon>Streptophyta</taxon>
        <taxon>Embryophyta</taxon>
        <taxon>Tracheophyta</taxon>
        <taxon>Spermatophyta</taxon>
        <taxon>Magnoliopsida</taxon>
        <taxon>Liliopsida</taxon>
        <taxon>Poales</taxon>
        <taxon>Poaceae</taxon>
        <taxon>BOP clade</taxon>
        <taxon>Oryzoideae</taxon>
        <taxon>Oryzeae</taxon>
        <taxon>Oryzinae</taxon>
        <taxon>Oryza</taxon>
    </lineage>
</organism>
<dbReference type="InterPro" id="IPR036296">
    <property type="entry name" value="SKP1-like_dim_sf"/>
</dbReference>
<dbReference type="GO" id="GO:0009867">
    <property type="term" value="P:jasmonic acid mediated signaling pathway"/>
    <property type="evidence" value="ECO:0007669"/>
    <property type="project" value="UniProtKB-ARBA"/>
</dbReference>
<dbReference type="SUPFAM" id="SSF54695">
    <property type="entry name" value="POZ domain"/>
    <property type="match status" value="1"/>
</dbReference>
<feature type="domain" description="SKP1 component dimerisation" evidence="5">
    <location>
        <begin position="171"/>
        <end position="217"/>
    </location>
</feature>
<keyword evidence="3" id="KW-0833">Ubl conjugation pathway</keyword>
<evidence type="ECO:0000313" key="7">
    <source>
        <dbReference type="EnsemblPlants" id="OB07G28320.1"/>
    </source>
</evidence>
<dbReference type="Proteomes" id="UP000006038">
    <property type="component" value="Chromosome 7"/>
</dbReference>
<dbReference type="RefSeq" id="XP_015695028.1">
    <property type="nucleotide sequence ID" value="XM_015839542.1"/>
</dbReference>
<dbReference type="EnsemblPlants" id="OB07G28320.1">
    <property type="protein sequence ID" value="OB07G28320.1"/>
    <property type="gene ID" value="OB07G28320"/>
</dbReference>
<feature type="region of interest" description="Disordered" evidence="4">
    <location>
        <begin position="52"/>
        <end position="73"/>
    </location>
</feature>
<evidence type="ECO:0000256" key="2">
    <source>
        <dbReference type="ARBA" id="ARBA00009993"/>
    </source>
</evidence>
<dbReference type="OrthoDB" id="2342932at2759"/>
<dbReference type="SUPFAM" id="SSF81382">
    <property type="entry name" value="Skp1 dimerisation domain-like"/>
    <property type="match status" value="1"/>
</dbReference>
<dbReference type="Pfam" id="PF01466">
    <property type="entry name" value="Skp1"/>
    <property type="match status" value="1"/>
</dbReference>
<dbReference type="UniPathway" id="UPA00143"/>
<evidence type="ECO:0000313" key="8">
    <source>
        <dbReference type="Proteomes" id="UP000006038"/>
    </source>
</evidence>
<gene>
    <name evidence="7" type="primary">LOC102717543</name>
</gene>
<evidence type="ECO:0000259" key="6">
    <source>
        <dbReference type="Pfam" id="PF03931"/>
    </source>
</evidence>
<comment type="similarity">
    <text evidence="2">Belongs to the SKP1 family.</text>
</comment>
<dbReference type="AlphaFoldDB" id="J3MN50"/>
<feature type="domain" description="SKP1 component POZ" evidence="6">
    <location>
        <begin position="73"/>
        <end position="131"/>
    </location>
</feature>
<keyword evidence="8" id="KW-1185">Reference proteome</keyword>
<sequence length="233" mass="25991">MAAGNGGAAGVSAAEKKVECAMVSEAAEKVAAVDEVVLDAAEKLEPEVVEEAPALEVGKREEEEEEEKESGRMITLKSSDGELLDVTEASARQSQIFTQLIESGSADPHILLPIVDAETLKKVIEYCDKHATDGDNEELENWDETFINELYEDRERLFEVIRASNYLCIDGLLNLTCDKVADTLKSKTLQEIREAYNIHNDLTEEEEEEIRRENAWAFKGQSKGVKRMQSRKP</sequence>
<evidence type="ECO:0008006" key="9">
    <source>
        <dbReference type="Google" id="ProtNLM"/>
    </source>
</evidence>
<dbReference type="InterPro" id="IPR011333">
    <property type="entry name" value="SKP1/BTB/POZ_sf"/>
</dbReference>
<reference evidence="7" key="2">
    <citation type="submission" date="2013-04" db="UniProtKB">
        <authorList>
            <consortium name="EnsemblPlants"/>
        </authorList>
    </citation>
    <scope>IDENTIFICATION</scope>
</reference>